<evidence type="ECO:0000313" key="14">
    <source>
        <dbReference type="EMBL" id="KAH6669681.1"/>
    </source>
</evidence>
<keyword evidence="5" id="KW-0328">Glycosyltransferase</keyword>
<keyword evidence="11 12" id="KW-0472">Membrane</keyword>
<comment type="pathway">
    <text evidence="2">Protein modification; protein glycosylation.</text>
</comment>
<comment type="similarity">
    <text evidence="3">Belongs to the glycosyltransferase 31 family. Beta3-Gal-T subfamily.</text>
</comment>
<keyword evidence="15" id="KW-1185">Reference proteome</keyword>
<comment type="subcellular location">
    <subcellularLocation>
        <location evidence="1">Membrane</location>
        <topology evidence="1">Single-pass type II membrane protein</topology>
    </subcellularLocation>
</comment>
<keyword evidence="8" id="KW-0547">Nucleotide-binding</keyword>
<organism evidence="14 15">
    <name type="scientific">Plectosphaerella plurivora</name>
    <dbReference type="NCBI Taxonomy" id="936078"/>
    <lineage>
        <taxon>Eukaryota</taxon>
        <taxon>Fungi</taxon>
        <taxon>Dikarya</taxon>
        <taxon>Ascomycota</taxon>
        <taxon>Pezizomycotina</taxon>
        <taxon>Sordariomycetes</taxon>
        <taxon>Hypocreomycetidae</taxon>
        <taxon>Glomerellales</taxon>
        <taxon>Plectosphaerellaceae</taxon>
        <taxon>Plectosphaerella</taxon>
    </lineage>
</organism>
<evidence type="ECO:0000256" key="8">
    <source>
        <dbReference type="ARBA" id="ARBA00022741"/>
    </source>
</evidence>
<dbReference type="EC" id="2.4.1.122" evidence="4"/>
<evidence type="ECO:0000313" key="15">
    <source>
        <dbReference type="Proteomes" id="UP000770015"/>
    </source>
</evidence>
<accession>A0A9P9A4H9</accession>
<evidence type="ECO:0000256" key="4">
    <source>
        <dbReference type="ARBA" id="ARBA00012557"/>
    </source>
</evidence>
<dbReference type="Proteomes" id="UP000770015">
    <property type="component" value="Unassembled WGS sequence"/>
</dbReference>
<dbReference type="Gene3D" id="3.50.4.10">
    <property type="entry name" value="Hepatocyte Growth Factor"/>
    <property type="match status" value="1"/>
</dbReference>
<dbReference type="AlphaFoldDB" id="A0A9P9A4H9"/>
<dbReference type="PANTHER" id="PTHR23033:SF43">
    <property type="entry name" value="APPLE DOMAIN-CONTAINING PROTEIN"/>
    <property type="match status" value="1"/>
</dbReference>
<keyword evidence="7 12" id="KW-0812">Transmembrane</keyword>
<dbReference type="Pfam" id="PF02434">
    <property type="entry name" value="Fringe"/>
    <property type="match status" value="1"/>
</dbReference>
<dbReference type="EMBL" id="JAGSXJ010000031">
    <property type="protein sequence ID" value="KAH6669681.1"/>
    <property type="molecule type" value="Genomic_DNA"/>
</dbReference>
<evidence type="ECO:0000256" key="5">
    <source>
        <dbReference type="ARBA" id="ARBA00022676"/>
    </source>
</evidence>
<evidence type="ECO:0000256" key="9">
    <source>
        <dbReference type="ARBA" id="ARBA00022968"/>
    </source>
</evidence>
<evidence type="ECO:0000256" key="6">
    <source>
        <dbReference type="ARBA" id="ARBA00022679"/>
    </source>
</evidence>
<comment type="caution">
    <text evidence="14">The sequence shown here is derived from an EMBL/GenBank/DDBJ whole genome shotgun (WGS) entry which is preliminary data.</text>
</comment>
<evidence type="ECO:0000256" key="10">
    <source>
        <dbReference type="ARBA" id="ARBA00022989"/>
    </source>
</evidence>
<dbReference type="GO" id="GO:0016020">
    <property type="term" value="C:membrane"/>
    <property type="evidence" value="ECO:0007669"/>
    <property type="project" value="UniProtKB-SubCell"/>
</dbReference>
<sequence length="517" mass="58353">MHGSLPRHRAHPIFDNAYGPWRSRPFLLYRRQIQRAIPVAAALGALALIILILRLVFAGDEPPPLPIWPLPAADDGPARPEHYTWSTPSSFDPVSQDTEGRSVADLCASFPRAALETIQPVLKLGHYDIGTKALDAQLNTVSACLDNLLIFSDLDDPVPGGRRAIDVLAGLPASYLANADFGNYTYMKELRRTGALDVDKDATASINGWILDKYKFLPMIERAWALAPGKAWYVFFETDTYIFWDNMLRFLENFDPDTPQYMGSPSPGRVVPETEKRTWFANGGPGFVLSRAAVQKMIVRKTGVDGDYLEPPVSHRWADILSHDCCGDSVLGWVLHHAGVPFKGFWPLFNPHSLHAVPFSTSYWCQPMLTLHKTRPDDMLELWRWEHHRRQLSKPLLYMDLYDVRHPGKPSMIADWDNSDFINTLIKKGPDTAASFDECGTACEKNPKCFQWTFHGGKCRLVDSMSLGAARAKTEKTEDEPGGAFTSGWLTERIDDWREAHTCKDVQWVRPSLERIY</sequence>
<dbReference type="GO" id="GO:0000166">
    <property type="term" value="F:nucleotide binding"/>
    <property type="evidence" value="ECO:0007669"/>
    <property type="project" value="UniProtKB-KW"/>
</dbReference>
<dbReference type="InterPro" id="IPR026050">
    <property type="entry name" value="C1GALT1/C1GALT1_chp1"/>
</dbReference>
<dbReference type="GO" id="GO:0016263">
    <property type="term" value="F:glycoprotein-N-acetylgalactosamine 3-beta-galactosyltransferase activity"/>
    <property type="evidence" value="ECO:0007669"/>
    <property type="project" value="UniProtKB-EC"/>
</dbReference>
<feature type="transmembrane region" description="Helical" evidence="12">
    <location>
        <begin position="36"/>
        <end position="57"/>
    </location>
</feature>
<dbReference type="Gene3D" id="3.90.550.50">
    <property type="match status" value="1"/>
</dbReference>
<proteinExistence type="inferred from homology"/>
<evidence type="ECO:0000259" key="13">
    <source>
        <dbReference type="Pfam" id="PF02434"/>
    </source>
</evidence>
<evidence type="ECO:0000256" key="7">
    <source>
        <dbReference type="ARBA" id="ARBA00022692"/>
    </source>
</evidence>
<protein>
    <recommendedName>
        <fullName evidence="4">N-acetylgalactosaminide beta-1,3-galactosyltransferase</fullName>
        <ecNumber evidence="4">2.4.1.122</ecNumber>
    </recommendedName>
</protein>
<dbReference type="SUPFAM" id="SSF57414">
    <property type="entry name" value="Hairpin loop containing domain-like"/>
    <property type="match status" value="1"/>
</dbReference>
<dbReference type="InterPro" id="IPR003378">
    <property type="entry name" value="Fringe-like_glycosylTrfase"/>
</dbReference>
<keyword evidence="6" id="KW-0808">Transferase</keyword>
<evidence type="ECO:0000256" key="2">
    <source>
        <dbReference type="ARBA" id="ARBA00004922"/>
    </source>
</evidence>
<evidence type="ECO:0000256" key="3">
    <source>
        <dbReference type="ARBA" id="ARBA00006462"/>
    </source>
</evidence>
<evidence type="ECO:0000256" key="1">
    <source>
        <dbReference type="ARBA" id="ARBA00004606"/>
    </source>
</evidence>
<feature type="domain" description="Fringe-like glycosyltransferase" evidence="13">
    <location>
        <begin position="225"/>
        <end position="298"/>
    </location>
</feature>
<evidence type="ECO:0000256" key="11">
    <source>
        <dbReference type="ARBA" id="ARBA00023136"/>
    </source>
</evidence>
<reference evidence="14" key="1">
    <citation type="journal article" date="2021" name="Nat. Commun.">
        <title>Genetic determinants of endophytism in the Arabidopsis root mycobiome.</title>
        <authorList>
            <person name="Mesny F."/>
            <person name="Miyauchi S."/>
            <person name="Thiergart T."/>
            <person name="Pickel B."/>
            <person name="Atanasova L."/>
            <person name="Karlsson M."/>
            <person name="Huettel B."/>
            <person name="Barry K.W."/>
            <person name="Haridas S."/>
            <person name="Chen C."/>
            <person name="Bauer D."/>
            <person name="Andreopoulos W."/>
            <person name="Pangilinan J."/>
            <person name="LaButti K."/>
            <person name="Riley R."/>
            <person name="Lipzen A."/>
            <person name="Clum A."/>
            <person name="Drula E."/>
            <person name="Henrissat B."/>
            <person name="Kohler A."/>
            <person name="Grigoriev I.V."/>
            <person name="Martin F.M."/>
            <person name="Hacquard S."/>
        </authorList>
    </citation>
    <scope>NUCLEOTIDE SEQUENCE</scope>
    <source>
        <strain evidence="14">MPI-SDFR-AT-0117</strain>
    </source>
</reference>
<dbReference type="PANTHER" id="PTHR23033">
    <property type="entry name" value="BETA1,3-GALACTOSYLTRANSFERASE"/>
    <property type="match status" value="1"/>
</dbReference>
<evidence type="ECO:0000256" key="12">
    <source>
        <dbReference type="SAM" id="Phobius"/>
    </source>
</evidence>
<keyword evidence="9" id="KW-0735">Signal-anchor</keyword>
<gene>
    <name evidence="14" type="ORF">F5X68DRAFT_215993</name>
</gene>
<keyword evidence="10 12" id="KW-1133">Transmembrane helix</keyword>
<dbReference type="OrthoDB" id="414175at2759"/>
<name>A0A9P9A4H9_9PEZI</name>